<dbReference type="GO" id="GO:0005886">
    <property type="term" value="C:plasma membrane"/>
    <property type="evidence" value="ECO:0007669"/>
    <property type="project" value="UniProtKB-SubCell"/>
</dbReference>
<dbReference type="SUPFAM" id="SSF82689">
    <property type="entry name" value="Mechanosensitive channel protein MscS (YggB), C-terminal domain"/>
    <property type="match status" value="1"/>
</dbReference>
<dbReference type="Proteomes" id="UP000557204">
    <property type="component" value="Unassembled WGS sequence"/>
</dbReference>
<keyword evidence="3" id="KW-1003">Cell membrane</keyword>
<dbReference type="SUPFAM" id="SSF82861">
    <property type="entry name" value="Mechanosensitive channel protein MscS (YggB), transmembrane region"/>
    <property type="match status" value="1"/>
</dbReference>
<reference evidence="10 11" key="1">
    <citation type="submission" date="2020-05" db="EMBL/GenBank/DDBJ databases">
        <title>Genome sequence of Isoptericola sp. JC619 isolated from Chilika lagoon, India.</title>
        <authorList>
            <person name="Kumar D."/>
            <person name="Appam K."/>
            <person name="Gandham S."/>
            <person name="Uppada J."/>
            <person name="Sasikala C."/>
            <person name="Venkata Ramana C."/>
        </authorList>
    </citation>
    <scope>NUCLEOTIDE SEQUENCE [LARGE SCALE GENOMIC DNA]</scope>
    <source>
        <strain evidence="10 11">JC619</strain>
    </source>
</reference>
<feature type="transmembrane region" description="Helical" evidence="7">
    <location>
        <begin position="124"/>
        <end position="147"/>
    </location>
</feature>
<dbReference type="InterPro" id="IPR011014">
    <property type="entry name" value="MscS_channel_TM-2"/>
</dbReference>
<comment type="subcellular location">
    <subcellularLocation>
        <location evidence="1">Cell membrane</location>
        <topology evidence="1">Multi-pass membrane protein</topology>
    </subcellularLocation>
</comment>
<evidence type="ECO:0000256" key="5">
    <source>
        <dbReference type="ARBA" id="ARBA00022989"/>
    </source>
</evidence>
<dbReference type="InterPro" id="IPR023408">
    <property type="entry name" value="MscS_beta-dom_sf"/>
</dbReference>
<evidence type="ECO:0000259" key="8">
    <source>
        <dbReference type="Pfam" id="PF00924"/>
    </source>
</evidence>
<evidence type="ECO:0000256" key="1">
    <source>
        <dbReference type="ARBA" id="ARBA00004651"/>
    </source>
</evidence>
<dbReference type="SUPFAM" id="SSF50182">
    <property type="entry name" value="Sm-like ribonucleoproteins"/>
    <property type="match status" value="1"/>
</dbReference>
<accession>A0A849K6K3</accession>
<dbReference type="Gene3D" id="3.30.70.100">
    <property type="match status" value="1"/>
</dbReference>
<dbReference type="InterPro" id="IPR010920">
    <property type="entry name" value="LSM_dom_sf"/>
</dbReference>
<organism evidence="10 11">
    <name type="scientific">Isoptericola sediminis</name>
    <dbReference type="NCBI Taxonomy" id="2733572"/>
    <lineage>
        <taxon>Bacteria</taxon>
        <taxon>Bacillati</taxon>
        <taxon>Actinomycetota</taxon>
        <taxon>Actinomycetes</taxon>
        <taxon>Micrococcales</taxon>
        <taxon>Promicromonosporaceae</taxon>
        <taxon>Isoptericola</taxon>
    </lineage>
</organism>
<evidence type="ECO:0000256" key="3">
    <source>
        <dbReference type="ARBA" id="ARBA00022475"/>
    </source>
</evidence>
<dbReference type="InterPro" id="IPR049142">
    <property type="entry name" value="MS_channel_1st"/>
</dbReference>
<dbReference type="InterPro" id="IPR011066">
    <property type="entry name" value="MscS_channel_C_sf"/>
</dbReference>
<evidence type="ECO:0000313" key="11">
    <source>
        <dbReference type="Proteomes" id="UP000557204"/>
    </source>
</evidence>
<dbReference type="AlphaFoldDB" id="A0A849K6K3"/>
<keyword evidence="11" id="KW-1185">Reference proteome</keyword>
<dbReference type="PANTHER" id="PTHR30460:SF0">
    <property type="entry name" value="MODERATE CONDUCTANCE MECHANOSENSITIVE CHANNEL YBIO"/>
    <property type="match status" value="1"/>
</dbReference>
<dbReference type="InterPro" id="IPR045276">
    <property type="entry name" value="YbiO_bact"/>
</dbReference>
<evidence type="ECO:0000256" key="6">
    <source>
        <dbReference type="ARBA" id="ARBA00023136"/>
    </source>
</evidence>
<feature type="transmembrane region" description="Helical" evidence="7">
    <location>
        <begin position="153"/>
        <end position="172"/>
    </location>
</feature>
<feature type="domain" description="Mechanosensitive ion channel MscS" evidence="8">
    <location>
        <begin position="171"/>
        <end position="229"/>
    </location>
</feature>
<feature type="domain" description="Mechanosensitive ion channel transmembrane helices 2/3" evidence="9">
    <location>
        <begin position="131"/>
        <end position="169"/>
    </location>
</feature>
<keyword evidence="6 7" id="KW-0472">Membrane</keyword>
<comment type="similarity">
    <text evidence="2">Belongs to the MscS (TC 1.A.23) family.</text>
</comment>
<keyword evidence="5 7" id="KW-1133">Transmembrane helix</keyword>
<evidence type="ECO:0000256" key="7">
    <source>
        <dbReference type="SAM" id="Phobius"/>
    </source>
</evidence>
<protein>
    <submittedName>
        <fullName evidence="10">Mechanosensitive ion channel</fullName>
    </submittedName>
</protein>
<dbReference type="EMBL" id="JABFAJ010000019">
    <property type="protein sequence ID" value="NNU28070.1"/>
    <property type="molecule type" value="Genomic_DNA"/>
</dbReference>
<gene>
    <name evidence="10" type="ORF">HLI28_11030</name>
</gene>
<comment type="caution">
    <text evidence="10">The sequence shown here is derived from an EMBL/GenBank/DDBJ whole genome shotgun (WGS) entry which is preliminary data.</text>
</comment>
<keyword evidence="4 7" id="KW-0812">Transmembrane</keyword>
<dbReference type="InterPro" id="IPR006685">
    <property type="entry name" value="MscS_channel_2nd"/>
</dbReference>
<name>A0A849K6K3_9MICO</name>
<dbReference type="Gene3D" id="2.30.30.60">
    <property type="match status" value="1"/>
</dbReference>
<sequence length="340" mass="36336">MSCVRDESVILSLSSDTTPAPEPSTSEGVLELTQEAGSSFWQWFTGWPLQVVLILLVGTIVLVALRRVIRHTAERIATGGDKAPATSQRDAKSWFGSPLVEDAMTVANPLSNARRAQRARTVGSVLTSTANIVVGVVVLLSVLSVVGFEVGPLLASAGVVGVAIGFGAQSLVRDFISGIFILIEDQYGVGDWVDLGSGAEGEVEEVQLRTTKLRALDGTQWWVRNGEILRAGNRTQRWSRALAEVHVPVDADVDGVRAALGRAGDTVARSEELGHELLEQPSVRSGVDSVSDFSMSFTIMAQTRPGAQWTVSRALLRAAQDELHTMGAVRGERVDAPDKA</sequence>
<evidence type="ECO:0000313" key="10">
    <source>
        <dbReference type="EMBL" id="NNU28070.1"/>
    </source>
</evidence>
<feature type="transmembrane region" description="Helical" evidence="7">
    <location>
        <begin position="47"/>
        <end position="65"/>
    </location>
</feature>
<dbReference type="Gene3D" id="1.10.287.1260">
    <property type="match status" value="1"/>
</dbReference>
<dbReference type="GO" id="GO:0008381">
    <property type="term" value="F:mechanosensitive monoatomic ion channel activity"/>
    <property type="evidence" value="ECO:0007669"/>
    <property type="project" value="InterPro"/>
</dbReference>
<evidence type="ECO:0000256" key="4">
    <source>
        <dbReference type="ARBA" id="ARBA00022692"/>
    </source>
</evidence>
<dbReference type="PANTHER" id="PTHR30460">
    <property type="entry name" value="MODERATE CONDUCTANCE MECHANOSENSITIVE CHANNEL YBIO"/>
    <property type="match status" value="1"/>
</dbReference>
<dbReference type="Pfam" id="PF21088">
    <property type="entry name" value="MS_channel_1st"/>
    <property type="match status" value="1"/>
</dbReference>
<proteinExistence type="inferred from homology"/>
<evidence type="ECO:0000259" key="9">
    <source>
        <dbReference type="Pfam" id="PF21088"/>
    </source>
</evidence>
<evidence type="ECO:0000256" key="2">
    <source>
        <dbReference type="ARBA" id="ARBA00008017"/>
    </source>
</evidence>
<dbReference type="Pfam" id="PF00924">
    <property type="entry name" value="MS_channel_2nd"/>
    <property type="match status" value="1"/>
</dbReference>